<dbReference type="PROSITE" id="PS51112">
    <property type="entry name" value="AMMECR1"/>
    <property type="match status" value="1"/>
</dbReference>
<comment type="caution">
    <text evidence="2">The sequence shown here is derived from an EMBL/GenBank/DDBJ whole genome shotgun (WGS) entry which is preliminary data.</text>
</comment>
<dbReference type="InterPro" id="IPR023473">
    <property type="entry name" value="AMMECR1"/>
</dbReference>
<dbReference type="InterPro" id="IPR036071">
    <property type="entry name" value="AMMECR1_dom_sf"/>
</dbReference>
<dbReference type="InterPro" id="IPR027485">
    <property type="entry name" value="AMMECR1_N"/>
</dbReference>
<dbReference type="InterPro" id="IPR027623">
    <property type="entry name" value="AmmeMemoSam_A"/>
</dbReference>
<dbReference type="EMBL" id="FQUI01000012">
    <property type="protein sequence ID" value="SHE71345.1"/>
    <property type="molecule type" value="Genomic_DNA"/>
</dbReference>
<dbReference type="SUPFAM" id="SSF143447">
    <property type="entry name" value="AMMECR1-like"/>
    <property type="match status" value="1"/>
</dbReference>
<dbReference type="NCBIfam" id="TIGR04335">
    <property type="entry name" value="AmmeMemoSam_A"/>
    <property type="match status" value="1"/>
</dbReference>
<name>A0A1M4VR44_MARH1</name>
<dbReference type="Proteomes" id="UP000184334">
    <property type="component" value="Unassembled WGS sequence"/>
</dbReference>
<protein>
    <recommendedName>
        <fullName evidence="1">AMMECR1 domain-containing protein</fullName>
    </recommendedName>
</protein>
<dbReference type="InterPro" id="IPR002733">
    <property type="entry name" value="AMMECR1_domain"/>
</dbReference>
<reference evidence="2" key="1">
    <citation type="submission" date="2016-11" db="EMBL/GenBank/DDBJ databases">
        <authorList>
            <person name="Varghese N."/>
            <person name="Submissions S."/>
        </authorList>
    </citation>
    <scope>NUCLEOTIDE SEQUENCE [LARGE SCALE GENOMIC DNA]</scope>
    <source>
        <strain evidence="2">DSM 16785</strain>
    </source>
</reference>
<dbReference type="AlphaFoldDB" id="A0A1M4VR44"/>
<dbReference type="Pfam" id="PF01871">
    <property type="entry name" value="AMMECR1"/>
    <property type="match status" value="1"/>
</dbReference>
<organism evidence="2 3">
    <name type="scientific">Marinitoga hydrogenitolerans (strain DSM 16785 / JCM 12826 / AT1271)</name>
    <dbReference type="NCBI Taxonomy" id="1122195"/>
    <lineage>
        <taxon>Bacteria</taxon>
        <taxon>Thermotogati</taxon>
        <taxon>Thermotogota</taxon>
        <taxon>Thermotogae</taxon>
        <taxon>Petrotogales</taxon>
        <taxon>Petrotogaceae</taxon>
        <taxon>Marinitoga</taxon>
    </lineage>
</organism>
<proteinExistence type="predicted"/>
<evidence type="ECO:0000313" key="2">
    <source>
        <dbReference type="EMBL" id="SHE71345.1"/>
    </source>
</evidence>
<evidence type="ECO:0000259" key="1">
    <source>
        <dbReference type="PROSITE" id="PS51112"/>
    </source>
</evidence>
<feature type="domain" description="AMMECR1" evidence="1">
    <location>
        <begin position="2"/>
        <end position="173"/>
    </location>
</feature>
<dbReference type="Gene3D" id="3.30.700.20">
    <property type="entry name" value="Hypothetical protein ph0010, domain 1"/>
    <property type="match status" value="1"/>
</dbReference>
<accession>A0A1M4VR44</accession>
<gene>
    <name evidence="2" type="ORF">SAMN02745164_00990</name>
</gene>
<sequence length="173" mass="19712">MEGNHPYIKWAIDCIENYIKHGRKIEIRENLPEELLTRRSACFVSLHTLDGELRGCIGTIEPVYENLAVEIRENGIAAATRDYRFSPVSVDELDNIQVSVDVLSEPEYVESTDDLDPNIYGVIVISGWKKGVLLPALDGVDTVEEQLRIAKLKAGIYSSEPYEIYRFTVERYF</sequence>
<dbReference type="STRING" id="1122195.SAMN02745164_00990"/>
<keyword evidence="3" id="KW-1185">Reference proteome</keyword>
<dbReference type="Gene3D" id="3.30.1490.150">
    <property type="entry name" value="Hypothetical protein ph0010, domain 2"/>
    <property type="match status" value="1"/>
</dbReference>
<dbReference type="RefSeq" id="WP_072864046.1">
    <property type="nucleotide sequence ID" value="NZ_FQUI01000012.1"/>
</dbReference>
<dbReference type="NCBIfam" id="TIGR00296">
    <property type="entry name" value="TIGR00296 family protein"/>
    <property type="match status" value="1"/>
</dbReference>
<dbReference type="PANTHER" id="PTHR13016">
    <property type="entry name" value="AMMECR1 HOMOLOG"/>
    <property type="match status" value="1"/>
</dbReference>
<dbReference type="OrthoDB" id="159752at2"/>
<dbReference type="PANTHER" id="PTHR13016:SF0">
    <property type="entry name" value="AMME SYNDROME CANDIDATE GENE 1 PROTEIN"/>
    <property type="match status" value="1"/>
</dbReference>
<evidence type="ECO:0000313" key="3">
    <source>
        <dbReference type="Proteomes" id="UP000184334"/>
    </source>
</evidence>